<protein>
    <submittedName>
        <fullName evidence="1">Uncharacterized protein</fullName>
    </submittedName>
</protein>
<name>A0ABN8LH78_9CNID</name>
<accession>A0ABN8LH78</accession>
<feature type="non-terminal residue" evidence="1">
    <location>
        <position position="87"/>
    </location>
</feature>
<evidence type="ECO:0000313" key="1">
    <source>
        <dbReference type="EMBL" id="CAH3014314.1"/>
    </source>
</evidence>
<gene>
    <name evidence="1" type="ORF">PEVE_00041713</name>
</gene>
<feature type="non-terminal residue" evidence="1">
    <location>
        <position position="1"/>
    </location>
</feature>
<evidence type="ECO:0000313" key="2">
    <source>
        <dbReference type="Proteomes" id="UP001159427"/>
    </source>
</evidence>
<dbReference type="EMBL" id="CALNXI010000008">
    <property type="protein sequence ID" value="CAH3014314.1"/>
    <property type="molecule type" value="Genomic_DNA"/>
</dbReference>
<reference evidence="1 2" key="1">
    <citation type="submission" date="2022-05" db="EMBL/GenBank/DDBJ databases">
        <authorList>
            <consortium name="Genoscope - CEA"/>
            <person name="William W."/>
        </authorList>
    </citation>
    <scope>NUCLEOTIDE SEQUENCE [LARGE SCALE GENOMIC DNA]</scope>
</reference>
<organism evidence="1 2">
    <name type="scientific">Porites evermanni</name>
    <dbReference type="NCBI Taxonomy" id="104178"/>
    <lineage>
        <taxon>Eukaryota</taxon>
        <taxon>Metazoa</taxon>
        <taxon>Cnidaria</taxon>
        <taxon>Anthozoa</taxon>
        <taxon>Hexacorallia</taxon>
        <taxon>Scleractinia</taxon>
        <taxon>Fungiina</taxon>
        <taxon>Poritidae</taxon>
        <taxon>Porites</taxon>
    </lineage>
</organism>
<keyword evidence="2" id="KW-1185">Reference proteome</keyword>
<proteinExistence type="predicted"/>
<sequence length="87" mass="9566">QSLNVPFGLKLGQRGCSAFITSCRRRGSTMYNQNAALRQGTFVSTFHGEFVQYAVNKVGFNVRTLDWVDTCFSDVGTIAVVTPGIKE</sequence>
<comment type="caution">
    <text evidence="1">The sequence shown here is derived from an EMBL/GenBank/DDBJ whole genome shotgun (WGS) entry which is preliminary data.</text>
</comment>
<dbReference type="Proteomes" id="UP001159427">
    <property type="component" value="Unassembled WGS sequence"/>
</dbReference>